<sequence>MFNSIKNFLLFLFVISLTACSYSPDSLKELYAEAGPEFADEIKKGITTTPQQNAMINDYTKQLMHWHRRNKLPEYSRLFANLASLVEQDNIPVAQLNTALKQLDAMPHFEQATHLTYKMVSVAESLSSQQISKVEQIINNEYQQDVLASKQKAYSEEIVNDIKIMFSFLGINLNADQRQSIKIKVKQLHDIRPYKLQAEKRWNKQFINILRQVNNPNFAARFKQSWDTKEPLLTDKGYQLEQQNNLLMANLLKALISDFTAEEKTKLSKQLMSISDTLGEMVYE</sequence>
<feature type="signal peptide" evidence="1">
    <location>
        <begin position="1"/>
        <end position="21"/>
    </location>
</feature>
<protein>
    <recommendedName>
        <fullName evidence="3">Lipoprotein</fullName>
    </recommendedName>
</protein>
<gene>
    <name evidence="2" type="ORF">ENJ51_07340</name>
</gene>
<dbReference type="EMBL" id="DRMS01000273">
    <property type="protein sequence ID" value="HFC92610.1"/>
    <property type="molecule type" value="Genomic_DNA"/>
</dbReference>
<reference evidence="2" key="1">
    <citation type="journal article" date="2020" name="mSystems">
        <title>Genome- and Community-Level Interaction Insights into Carbon Utilization and Element Cycling Functions of Hydrothermarchaeota in Hydrothermal Sediment.</title>
        <authorList>
            <person name="Zhou Z."/>
            <person name="Liu Y."/>
            <person name="Xu W."/>
            <person name="Pan J."/>
            <person name="Luo Z.H."/>
            <person name="Li M."/>
        </authorList>
    </citation>
    <scope>NUCLEOTIDE SEQUENCE [LARGE SCALE GENOMIC DNA]</scope>
    <source>
        <strain evidence="2">HyVt-493</strain>
    </source>
</reference>
<accession>A0A7V2SZZ0</accession>
<name>A0A7V2SZZ0_LEUMU</name>
<evidence type="ECO:0000256" key="1">
    <source>
        <dbReference type="SAM" id="SignalP"/>
    </source>
</evidence>
<organism evidence="2">
    <name type="scientific">Leucothrix mucor</name>
    <dbReference type="NCBI Taxonomy" id="45248"/>
    <lineage>
        <taxon>Bacteria</taxon>
        <taxon>Pseudomonadati</taxon>
        <taxon>Pseudomonadota</taxon>
        <taxon>Gammaproteobacteria</taxon>
        <taxon>Thiotrichales</taxon>
        <taxon>Thiotrichaceae</taxon>
        <taxon>Leucothrix</taxon>
    </lineage>
</organism>
<comment type="caution">
    <text evidence="2">The sequence shown here is derived from an EMBL/GenBank/DDBJ whole genome shotgun (WGS) entry which is preliminary data.</text>
</comment>
<evidence type="ECO:0008006" key="3">
    <source>
        <dbReference type="Google" id="ProtNLM"/>
    </source>
</evidence>
<dbReference type="PROSITE" id="PS51257">
    <property type="entry name" value="PROKAR_LIPOPROTEIN"/>
    <property type="match status" value="1"/>
</dbReference>
<proteinExistence type="predicted"/>
<feature type="chain" id="PRO_5031393766" description="Lipoprotein" evidence="1">
    <location>
        <begin position="22"/>
        <end position="284"/>
    </location>
</feature>
<dbReference type="Proteomes" id="UP000885750">
    <property type="component" value="Unassembled WGS sequence"/>
</dbReference>
<keyword evidence="1" id="KW-0732">Signal</keyword>
<dbReference type="Pfam" id="PF19795">
    <property type="entry name" value="DUF6279"/>
    <property type="match status" value="1"/>
</dbReference>
<dbReference type="AlphaFoldDB" id="A0A7V2SZZ0"/>
<evidence type="ECO:0000313" key="2">
    <source>
        <dbReference type="EMBL" id="HFC92610.1"/>
    </source>
</evidence>